<name>A0ABS5CBY8_9BACL</name>
<accession>A0ABS5CBY8</accession>
<keyword evidence="4" id="KW-1185">Reference proteome</keyword>
<dbReference type="EMBL" id="JAGKSP010000001">
    <property type="protein sequence ID" value="MBP3961823.1"/>
    <property type="molecule type" value="Genomic_DNA"/>
</dbReference>
<evidence type="ECO:0000313" key="4">
    <source>
        <dbReference type="Proteomes" id="UP000673394"/>
    </source>
</evidence>
<proteinExistence type="predicted"/>
<organism evidence="3 4">
    <name type="scientific">Paenibacillus lignilyticus</name>
    <dbReference type="NCBI Taxonomy" id="1172615"/>
    <lineage>
        <taxon>Bacteria</taxon>
        <taxon>Bacillati</taxon>
        <taxon>Bacillota</taxon>
        <taxon>Bacilli</taxon>
        <taxon>Bacillales</taxon>
        <taxon>Paenibacillaceae</taxon>
        <taxon>Paenibacillus</taxon>
    </lineage>
</organism>
<evidence type="ECO:0000256" key="1">
    <source>
        <dbReference type="SAM" id="Phobius"/>
    </source>
</evidence>
<comment type="caution">
    <text evidence="3">The sequence shown here is derived from an EMBL/GenBank/DDBJ whole genome shotgun (WGS) entry which is preliminary data.</text>
</comment>
<dbReference type="NCBIfam" id="TIGR01167">
    <property type="entry name" value="LPXTG_anchor"/>
    <property type="match status" value="1"/>
</dbReference>
<reference evidence="3 4" key="1">
    <citation type="submission" date="2021-04" db="EMBL/GenBank/DDBJ databases">
        <title>Paenibacillus sp. DLE-14 whole genome sequence.</title>
        <authorList>
            <person name="Ham Y.J."/>
        </authorList>
    </citation>
    <scope>NUCLEOTIDE SEQUENCE [LARGE SCALE GENOMIC DNA]</scope>
    <source>
        <strain evidence="3 4">DLE-14</strain>
    </source>
</reference>
<keyword evidence="1" id="KW-0472">Membrane</keyword>
<evidence type="ECO:0000313" key="2">
    <source>
        <dbReference type="EMBL" id="MBP3961823.1"/>
    </source>
</evidence>
<dbReference type="EMBL" id="JAGKSP010000004">
    <property type="protein sequence ID" value="MBP3963506.1"/>
    <property type="molecule type" value="Genomic_DNA"/>
</dbReference>
<feature type="transmembrane region" description="Helical" evidence="1">
    <location>
        <begin position="12"/>
        <end position="29"/>
    </location>
</feature>
<dbReference type="RefSeq" id="WP_210655498.1">
    <property type="nucleotide sequence ID" value="NZ_JAGKSP010000001.1"/>
</dbReference>
<dbReference type="Proteomes" id="UP000673394">
    <property type="component" value="Unassembled WGS sequence"/>
</dbReference>
<keyword evidence="1" id="KW-1133">Transmembrane helix</keyword>
<feature type="transmembrane region" description="Helical" evidence="1">
    <location>
        <begin position="93"/>
        <end position="113"/>
    </location>
</feature>
<gene>
    <name evidence="2" type="ORF">I8J30_03800</name>
    <name evidence="3" type="ORF">I8J30_12395</name>
</gene>
<sequence length="158" mass="17109">MRSGKSWIKKVLLIAVVIVVVGIGVKFASGGDVSVHQNAIKHVKLKDEPFLPRGDERSIGGMPRGEGRDIVVAGPEVGPVKAMRIDGHPREEWNAGVAIVGTILIAGLLFLILKRRKKSPSQSHEPLYVSAAAPMLTSTSDFLDQWERNHSANAKESN</sequence>
<keyword evidence="1" id="KW-0812">Transmembrane</keyword>
<protein>
    <submittedName>
        <fullName evidence="3">LPXTG cell wall anchor domain-containing protein</fullName>
    </submittedName>
</protein>
<evidence type="ECO:0000313" key="3">
    <source>
        <dbReference type="EMBL" id="MBP3963506.1"/>
    </source>
</evidence>